<proteinExistence type="predicted"/>
<dbReference type="AlphaFoldDB" id="A0AA36IB30"/>
<accession>A0AA36IB30</accession>
<gene>
    <name evidence="1" type="ORF">EVOR1521_LOCUS10544</name>
</gene>
<organism evidence="1 2">
    <name type="scientific">Effrenium voratum</name>
    <dbReference type="NCBI Taxonomy" id="2562239"/>
    <lineage>
        <taxon>Eukaryota</taxon>
        <taxon>Sar</taxon>
        <taxon>Alveolata</taxon>
        <taxon>Dinophyceae</taxon>
        <taxon>Suessiales</taxon>
        <taxon>Symbiodiniaceae</taxon>
        <taxon>Effrenium</taxon>
    </lineage>
</organism>
<evidence type="ECO:0000313" key="2">
    <source>
        <dbReference type="Proteomes" id="UP001178507"/>
    </source>
</evidence>
<comment type="caution">
    <text evidence="1">The sequence shown here is derived from an EMBL/GenBank/DDBJ whole genome shotgun (WGS) entry which is preliminary data.</text>
</comment>
<sequence length="227" mass="25559">MNTIFGLRRMYKLTDEAAKSELTRARGRGLRQMINEIEYNADRVRQEQETACRQNLEAAMQHLLKPSRIIPAVSTWLRLFQDGFGSATRFPFLVLHDASQYGKTQFARQLFGAARTLVVSCQGVKQPNLKSFSRSKHKAIVFDEADHTLILANKQLFQAGTVSILLAQSQCQEHAYEVWLYGVPLIISTNTWDATADEWLPANSILVPVDSPLWADNLPVADAPRAT</sequence>
<name>A0AA36IB30_9DINO</name>
<reference evidence="1" key="1">
    <citation type="submission" date="2023-08" db="EMBL/GenBank/DDBJ databases">
        <authorList>
            <person name="Chen Y."/>
            <person name="Shah S."/>
            <person name="Dougan E. K."/>
            <person name="Thang M."/>
            <person name="Chan C."/>
        </authorList>
    </citation>
    <scope>NUCLEOTIDE SEQUENCE</scope>
</reference>
<dbReference type="EMBL" id="CAUJNA010001013">
    <property type="protein sequence ID" value="CAJ1383425.1"/>
    <property type="molecule type" value="Genomic_DNA"/>
</dbReference>
<evidence type="ECO:0000313" key="1">
    <source>
        <dbReference type="EMBL" id="CAJ1383425.1"/>
    </source>
</evidence>
<keyword evidence="2" id="KW-1185">Reference proteome</keyword>
<dbReference type="Proteomes" id="UP001178507">
    <property type="component" value="Unassembled WGS sequence"/>
</dbReference>
<protein>
    <submittedName>
        <fullName evidence="1">Uncharacterized protein</fullName>
    </submittedName>
</protein>